<keyword evidence="4 9" id="KW-0547">Nucleotide-binding</keyword>
<evidence type="ECO:0000256" key="10">
    <source>
        <dbReference type="RuleBase" id="RU363039"/>
    </source>
</evidence>
<dbReference type="FunFam" id="1.10.730.10:FF:000002">
    <property type="entry name" value="Leucine--tRNA ligase"/>
    <property type="match status" value="1"/>
</dbReference>
<keyword evidence="2 9" id="KW-0963">Cytoplasm</keyword>
<dbReference type="EC" id="6.1.1.4" evidence="9"/>
<dbReference type="InterPro" id="IPR009008">
    <property type="entry name" value="Val/Leu/Ile-tRNA-synth_edit"/>
</dbReference>
<dbReference type="GO" id="GO:0004823">
    <property type="term" value="F:leucine-tRNA ligase activity"/>
    <property type="evidence" value="ECO:0007669"/>
    <property type="project" value="UniProtKB-UniRule"/>
</dbReference>
<dbReference type="PANTHER" id="PTHR43740">
    <property type="entry name" value="LEUCYL-TRNA SYNTHETASE"/>
    <property type="match status" value="1"/>
</dbReference>
<name>A0A368BMB5_9GAMM</name>
<dbReference type="SUPFAM" id="SSF47323">
    <property type="entry name" value="Anticodon-binding domain of a subclass of class I aminoacyl-tRNA synthetases"/>
    <property type="match status" value="1"/>
</dbReference>
<evidence type="ECO:0000259" key="11">
    <source>
        <dbReference type="Pfam" id="PF08264"/>
    </source>
</evidence>
<dbReference type="InterPro" id="IPR013155">
    <property type="entry name" value="M/V/L/I-tRNA-synth_anticd-bd"/>
</dbReference>
<proteinExistence type="inferred from homology"/>
<evidence type="ECO:0000256" key="8">
    <source>
        <dbReference type="ARBA" id="ARBA00047469"/>
    </source>
</evidence>
<keyword evidence="6 9" id="KW-0648">Protein biosynthesis</keyword>
<evidence type="ECO:0000256" key="3">
    <source>
        <dbReference type="ARBA" id="ARBA00022598"/>
    </source>
</evidence>
<dbReference type="NCBIfam" id="TIGR00396">
    <property type="entry name" value="leuS_bact"/>
    <property type="match status" value="1"/>
</dbReference>
<gene>
    <name evidence="9" type="primary">leuS</name>
    <name evidence="14" type="ORF">DBW98_02400</name>
</gene>
<keyword evidence="3 9" id="KW-0436">Ligase</keyword>
<dbReference type="HAMAP" id="MF_00049_B">
    <property type="entry name" value="Leu_tRNA_synth_B"/>
    <property type="match status" value="1"/>
</dbReference>
<dbReference type="GO" id="GO:0005829">
    <property type="term" value="C:cytosol"/>
    <property type="evidence" value="ECO:0007669"/>
    <property type="project" value="TreeGrafter"/>
</dbReference>
<dbReference type="InterPro" id="IPR001412">
    <property type="entry name" value="aa-tRNA-synth_I_CS"/>
</dbReference>
<dbReference type="InterPro" id="IPR009080">
    <property type="entry name" value="tRNAsynth_Ia_anticodon-bd"/>
</dbReference>
<evidence type="ECO:0000313" key="15">
    <source>
        <dbReference type="Proteomes" id="UP000253032"/>
    </source>
</evidence>
<dbReference type="PANTHER" id="PTHR43740:SF2">
    <property type="entry name" value="LEUCINE--TRNA LIGASE, MITOCHONDRIAL"/>
    <property type="match status" value="1"/>
</dbReference>
<evidence type="ECO:0000256" key="9">
    <source>
        <dbReference type="HAMAP-Rule" id="MF_00049"/>
    </source>
</evidence>
<dbReference type="CDD" id="cd07958">
    <property type="entry name" value="Anticodon_Ia_Leu_BEm"/>
    <property type="match status" value="1"/>
</dbReference>
<evidence type="ECO:0000256" key="7">
    <source>
        <dbReference type="ARBA" id="ARBA00023146"/>
    </source>
</evidence>
<dbReference type="InterPro" id="IPR025709">
    <property type="entry name" value="Leu_tRNA-synth_edit"/>
</dbReference>
<comment type="similarity">
    <text evidence="1 9 10">Belongs to the class-I aminoacyl-tRNA synthetase family.</text>
</comment>
<dbReference type="AlphaFoldDB" id="A0A368BMB5"/>
<evidence type="ECO:0000256" key="1">
    <source>
        <dbReference type="ARBA" id="ARBA00005594"/>
    </source>
</evidence>
<feature type="domain" description="Methionyl/Leucyl tRNA synthetase" evidence="12">
    <location>
        <begin position="544"/>
        <end position="602"/>
    </location>
</feature>
<dbReference type="SUPFAM" id="SSF52374">
    <property type="entry name" value="Nucleotidylyl transferase"/>
    <property type="match status" value="1"/>
</dbReference>
<dbReference type="InterPro" id="IPR014729">
    <property type="entry name" value="Rossmann-like_a/b/a_fold"/>
</dbReference>
<dbReference type="SUPFAM" id="SSF50677">
    <property type="entry name" value="ValRS/IleRS/LeuRS editing domain"/>
    <property type="match status" value="1"/>
</dbReference>
<dbReference type="Gene3D" id="3.40.50.620">
    <property type="entry name" value="HUPs"/>
    <property type="match status" value="2"/>
</dbReference>
<dbReference type="GO" id="GO:0005524">
    <property type="term" value="F:ATP binding"/>
    <property type="evidence" value="ECO:0007669"/>
    <property type="project" value="UniProtKB-UniRule"/>
</dbReference>
<feature type="domain" description="Leucyl-tRNA synthetase editing" evidence="13">
    <location>
        <begin position="221"/>
        <end position="394"/>
    </location>
</feature>
<dbReference type="GO" id="GO:0002161">
    <property type="term" value="F:aminoacyl-tRNA deacylase activity"/>
    <property type="evidence" value="ECO:0007669"/>
    <property type="project" value="InterPro"/>
</dbReference>
<evidence type="ECO:0000256" key="5">
    <source>
        <dbReference type="ARBA" id="ARBA00022840"/>
    </source>
</evidence>
<evidence type="ECO:0000259" key="12">
    <source>
        <dbReference type="Pfam" id="PF09334"/>
    </source>
</evidence>
<dbReference type="Pfam" id="PF13603">
    <property type="entry name" value="tRNA-synt_1_2"/>
    <property type="match status" value="1"/>
</dbReference>
<comment type="catalytic activity">
    <reaction evidence="8 9">
        <text>tRNA(Leu) + L-leucine + ATP = L-leucyl-tRNA(Leu) + AMP + diphosphate</text>
        <dbReference type="Rhea" id="RHEA:11688"/>
        <dbReference type="Rhea" id="RHEA-COMP:9613"/>
        <dbReference type="Rhea" id="RHEA-COMP:9622"/>
        <dbReference type="ChEBI" id="CHEBI:30616"/>
        <dbReference type="ChEBI" id="CHEBI:33019"/>
        <dbReference type="ChEBI" id="CHEBI:57427"/>
        <dbReference type="ChEBI" id="CHEBI:78442"/>
        <dbReference type="ChEBI" id="CHEBI:78494"/>
        <dbReference type="ChEBI" id="CHEBI:456215"/>
        <dbReference type="EC" id="6.1.1.4"/>
    </reaction>
</comment>
<dbReference type="PRINTS" id="PR00985">
    <property type="entry name" value="TRNASYNTHLEU"/>
</dbReference>
<dbReference type="InterPro" id="IPR002302">
    <property type="entry name" value="Leu-tRNA-ligase"/>
</dbReference>
<feature type="binding site" evidence="9">
    <location>
        <position position="563"/>
    </location>
    <ligand>
        <name>ATP</name>
        <dbReference type="ChEBI" id="CHEBI:30616"/>
    </ligand>
</feature>
<sequence length="801" mass="92677">MSLQEYKPNEIEQLVQESWKKNDSYKAVPSDTKEKFYCLSMFPYPSGKLHMGHVRNYTIGDVISRFKRMQGFNVFQPMGWDAFGLPAENAAMKNKVDPQTWTEQNIENMKSQLKRLGFSYDWSKELKTCDPNYFKWEQEIFTMLQKKGLVYRKKSLVNWDPEDETVLANEQVIDGKGWRSGANVELKEIDQWFLKITDYADELLTSIENLDWPENVKSMQKNWIGKSFGSEIKFSLLDKTELTAFTTRIDTIFGVTYLAISPNHPLARSLAAECMETSEFIKKCNATKMAEADMAKAEKLGHKTNLKVKHPFSDIDLDVWIANYVLMDYGTGVIMGVPAHDERDFEFAKKYNIEIKQVIEGDELPSPKKGILLHSDSFTGQESNDAIHNINNFLEKNNIGKSIENFRLRDWGVSRQRFWGCPIPVIYMDGEPIFLENEDLPVQLPKINDGESPKPLSQNKGFFELGPGKNREVDTFDTFVDSSWYYARFTAADNNDKPLDENSKYWLPVDLYVGGIEHAILHLLYSRFFHKAMRDIGLVEGDEPFKKLLTQGMVLKDGYKMSKSKGNTVDPQEFIDKYGADTIRLYMMFTSPPEQSLEWSDTAIEGSFRFLKRIWSLVYGRKMFIKEQPHEFAKAELELRQKSHQTLKKVTNDYAVRNSFNTAIASIMELLNAVPDSFKSENATNAETFCLDEVIRFTLKMLSPITPHICIYLWNQYSQSNKNDFENTWPEFNEEFLRLENFQLIIQVNGKVRGKENIAVDAEQTEIETLAKQNENVKKILANQPIKKVIYVKEKLINFVI</sequence>
<organism evidence="14 15">
    <name type="scientific">SAR86 cluster bacterium</name>
    <dbReference type="NCBI Taxonomy" id="2030880"/>
    <lineage>
        <taxon>Bacteria</taxon>
        <taxon>Pseudomonadati</taxon>
        <taxon>Pseudomonadota</taxon>
        <taxon>Gammaproteobacteria</taxon>
        <taxon>SAR86 cluster</taxon>
    </lineage>
</organism>
<feature type="domain" description="Methionyl/Leucyl tRNA synthetase" evidence="12">
    <location>
        <begin position="40"/>
        <end position="172"/>
    </location>
</feature>
<protein>
    <recommendedName>
        <fullName evidence="9">Leucine--tRNA ligase</fullName>
        <ecNumber evidence="9">6.1.1.4</ecNumber>
    </recommendedName>
    <alternativeName>
        <fullName evidence="9">Leucyl-tRNA synthetase</fullName>
        <shortName evidence="9">LeuRS</shortName>
    </alternativeName>
</protein>
<comment type="caution">
    <text evidence="14">The sequence shown here is derived from an EMBL/GenBank/DDBJ whole genome shotgun (WGS) entry which is preliminary data.</text>
</comment>
<dbReference type="Pfam" id="PF09334">
    <property type="entry name" value="tRNA-synt_1g"/>
    <property type="match status" value="2"/>
</dbReference>
<evidence type="ECO:0000256" key="2">
    <source>
        <dbReference type="ARBA" id="ARBA00022490"/>
    </source>
</evidence>
<feature type="short sequence motif" description="'HIGH' region" evidence="9">
    <location>
        <begin position="43"/>
        <end position="53"/>
    </location>
</feature>
<reference evidence="14 15" key="1">
    <citation type="journal article" date="2018" name="Microbiome">
        <title>Fine metagenomic profile of the Mediterranean stratified and mixed water columns revealed by assembly and recruitment.</title>
        <authorList>
            <person name="Haro-Moreno J.M."/>
            <person name="Lopez-Perez M."/>
            <person name="De La Torre J.R."/>
            <person name="Picazo A."/>
            <person name="Camacho A."/>
            <person name="Rodriguez-Valera F."/>
        </authorList>
    </citation>
    <scope>NUCLEOTIDE SEQUENCE [LARGE SCALE GENOMIC DNA]</scope>
    <source>
        <strain evidence="14">MED-G84</strain>
    </source>
</reference>
<dbReference type="Gene3D" id="3.10.20.590">
    <property type="match status" value="1"/>
</dbReference>
<dbReference type="GO" id="GO:0006429">
    <property type="term" value="P:leucyl-tRNA aminoacylation"/>
    <property type="evidence" value="ECO:0007669"/>
    <property type="project" value="UniProtKB-UniRule"/>
</dbReference>
<dbReference type="InterPro" id="IPR015413">
    <property type="entry name" value="Methionyl/Leucyl_tRNA_Synth"/>
</dbReference>
<accession>A0A368BMB5</accession>
<dbReference type="Proteomes" id="UP000253032">
    <property type="component" value="Unassembled WGS sequence"/>
</dbReference>
<keyword evidence="5 9" id="KW-0067">ATP-binding</keyword>
<comment type="subcellular location">
    <subcellularLocation>
        <location evidence="9">Cytoplasm</location>
    </subcellularLocation>
</comment>
<evidence type="ECO:0000256" key="6">
    <source>
        <dbReference type="ARBA" id="ARBA00022917"/>
    </source>
</evidence>
<evidence type="ECO:0000256" key="4">
    <source>
        <dbReference type="ARBA" id="ARBA00022741"/>
    </source>
</evidence>
<feature type="domain" description="Methionyl/Valyl/Leucyl/Isoleucyl-tRNA synthetase anticodon-binding" evidence="11">
    <location>
        <begin position="639"/>
        <end position="763"/>
    </location>
</feature>
<dbReference type="CDD" id="cd00812">
    <property type="entry name" value="LeuRS_core"/>
    <property type="match status" value="1"/>
</dbReference>
<evidence type="ECO:0000313" key="14">
    <source>
        <dbReference type="EMBL" id="RCL38459.1"/>
    </source>
</evidence>
<keyword evidence="7 9" id="KW-0030">Aminoacyl-tRNA synthetase</keyword>
<evidence type="ECO:0000259" key="13">
    <source>
        <dbReference type="Pfam" id="PF13603"/>
    </source>
</evidence>
<dbReference type="Gene3D" id="1.10.730.10">
    <property type="entry name" value="Isoleucyl-tRNA Synthetase, Domain 1"/>
    <property type="match status" value="1"/>
</dbReference>
<dbReference type="Pfam" id="PF08264">
    <property type="entry name" value="Anticodon_1"/>
    <property type="match status" value="1"/>
</dbReference>
<feature type="short sequence motif" description="'KMSKS' region" evidence="9">
    <location>
        <begin position="560"/>
        <end position="564"/>
    </location>
</feature>
<dbReference type="EMBL" id="QOPC01000010">
    <property type="protein sequence ID" value="RCL38459.1"/>
    <property type="molecule type" value="Genomic_DNA"/>
</dbReference>
<dbReference type="PROSITE" id="PS00178">
    <property type="entry name" value="AA_TRNA_LIGASE_I"/>
    <property type="match status" value="1"/>
</dbReference>